<reference evidence="2" key="1">
    <citation type="submission" date="2016-01" db="EMBL/GenBank/DDBJ databases">
        <authorList>
            <person name="Peeters C."/>
        </authorList>
    </citation>
    <scope>NUCLEOTIDE SEQUENCE [LARGE SCALE GENOMIC DNA]</scope>
    <source>
        <strain evidence="2">LMG 29323</strain>
    </source>
</reference>
<comment type="caution">
    <text evidence="2">The sequence shown here is derived from an EMBL/GenBank/DDBJ whole genome shotgun (WGS) entry which is preliminary data.</text>
</comment>
<evidence type="ECO:0000259" key="1">
    <source>
        <dbReference type="Pfam" id="PF14301"/>
    </source>
</evidence>
<dbReference type="Proteomes" id="UP000054911">
    <property type="component" value="Unassembled WGS sequence"/>
</dbReference>
<sequence length="183" mass="19712">MGQKQAAFNESGAIFAFYDTMDSPAPEGVAVIDLTDAEWQFCSDNQGSKIVSNGVLADAPPVDPTLMLATAKASVKAQIRDHRDDLLLLTPFNGKSFQTDIASKIQIMNVVDAGSLPAYATYWRTADNSYMTMTFDLFVQLKTAIMVREGAAFGASAQHQDAVDAKTSADAVNAYDWSTGWPA</sequence>
<accession>A0A158DXZ1</accession>
<dbReference type="Pfam" id="PF14301">
    <property type="entry name" value="DUF4376"/>
    <property type="match status" value="1"/>
</dbReference>
<gene>
    <name evidence="2" type="ORF">AWB80_07555</name>
</gene>
<dbReference type="OrthoDB" id="9100846at2"/>
<dbReference type="STRING" id="1777141.AWB80_07555"/>
<dbReference type="RefSeq" id="WP_061179752.1">
    <property type="nucleotide sequence ID" value="NZ_FCOE02000050.1"/>
</dbReference>
<protein>
    <recommendedName>
        <fullName evidence="1">DUF4376 domain-containing protein</fullName>
    </recommendedName>
</protein>
<feature type="domain" description="DUF4376" evidence="1">
    <location>
        <begin position="71"/>
        <end position="172"/>
    </location>
</feature>
<dbReference type="AlphaFoldDB" id="A0A158DXZ1"/>
<evidence type="ECO:0000313" key="2">
    <source>
        <dbReference type="EMBL" id="SAK98587.1"/>
    </source>
</evidence>
<proteinExistence type="predicted"/>
<organism evidence="2 3">
    <name type="scientific">Caballeronia pedi</name>
    <dbReference type="NCBI Taxonomy" id="1777141"/>
    <lineage>
        <taxon>Bacteria</taxon>
        <taxon>Pseudomonadati</taxon>
        <taxon>Pseudomonadota</taxon>
        <taxon>Betaproteobacteria</taxon>
        <taxon>Burkholderiales</taxon>
        <taxon>Burkholderiaceae</taxon>
        <taxon>Caballeronia</taxon>
    </lineage>
</organism>
<evidence type="ECO:0000313" key="3">
    <source>
        <dbReference type="Proteomes" id="UP000054911"/>
    </source>
</evidence>
<name>A0A158DXZ1_9BURK</name>
<keyword evidence="3" id="KW-1185">Reference proteome</keyword>
<dbReference type="InterPro" id="IPR025484">
    <property type="entry name" value="DUF4376"/>
</dbReference>
<dbReference type="EMBL" id="FCOE02000050">
    <property type="protein sequence ID" value="SAK98587.1"/>
    <property type="molecule type" value="Genomic_DNA"/>
</dbReference>